<keyword evidence="8" id="KW-0720">Serine protease</keyword>
<dbReference type="PANTHER" id="PTHR22939">
    <property type="entry name" value="SERINE PROTEASE FAMILY S1C HTRA-RELATED"/>
    <property type="match status" value="1"/>
</dbReference>
<feature type="domain" description="PDZ" evidence="9">
    <location>
        <begin position="366"/>
        <end position="446"/>
    </location>
</feature>
<comment type="similarity">
    <text evidence="2">Belongs to the peptidase S1C family.</text>
</comment>
<dbReference type="GO" id="GO:0042597">
    <property type="term" value="C:periplasmic space"/>
    <property type="evidence" value="ECO:0007669"/>
    <property type="project" value="UniProtKB-SubCell"/>
</dbReference>
<dbReference type="Pfam" id="PF13365">
    <property type="entry name" value="Trypsin_2"/>
    <property type="match status" value="1"/>
</dbReference>
<keyword evidence="7" id="KW-0378">Hydrolase</keyword>
<evidence type="ECO:0000313" key="10">
    <source>
        <dbReference type="EMBL" id="SUZ60741.1"/>
    </source>
</evidence>
<proteinExistence type="inferred from homology"/>
<protein>
    <recommendedName>
        <fullName evidence="9">PDZ domain-containing protein</fullName>
    </recommendedName>
</protein>
<dbReference type="Gene3D" id="2.40.10.120">
    <property type="match status" value="1"/>
</dbReference>
<sequence length="454" mass="48445">MTSILFFRRCILACLMACWLPITTATAGLPASVGGEPLPSLAPMLERVLPAVVNIATKARVQAQENPLSRDPFFQHFFNMPERESREREISALGSGVIIDGAEGYVVTNYHVIENADEINVRLHDGRSFAAEVIGTDPEADIAVIQIPSSDLSGIAIGNSESLRVGDFVVAIGNPFGLGQTVTSGIVSAKGRGGRGIAGYEDFIQTDASINFGNSGGALVNLHGDLVGINTAILGGRGGGNVGIGFAIPVHMVMRLTSQIVEYGEVRRGQLGVLVEDLTPDLADARNIDANSGALIKEVLPESAAADAGLREGDVVIAVDGRSINSARDLRNEIGLSRVGEKIELEYLRDGDRLVQQIVIRAVKAKISFTAASKYLEGATLGESTEDGMGVVVLEVEPGSTAWRFGIREQDVIFAINRVRIQSLEDVENAVARNASGLLLHIRRGDMELRLEIR</sequence>
<evidence type="ECO:0000256" key="4">
    <source>
        <dbReference type="ARBA" id="ARBA00022729"/>
    </source>
</evidence>
<feature type="domain" description="PDZ" evidence="9">
    <location>
        <begin position="260"/>
        <end position="351"/>
    </location>
</feature>
<evidence type="ECO:0000256" key="2">
    <source>
        <dbReference type="ARBA" id="ARBA00010541"/>
    </source>
</evidence>
<evidence type="ECO:0000256" key="7">
    <source>
        <dbReference type="ARBA" id="ARBA00022801"/>
    </source>
</evidence>
<reference evidence="10" key="1">
    <citation type="submission" date="2018-05" db="EMBL/GenBank/DDBJ databases">
        <authorList>
            <person name="Lanie J.A."/>
            <person name="Ng W.-L."/>
            <person name="Kazmierczak K.M."/>
            <person name="Andrzejewski T.M."/>
            <person name="Davidsen T.M."/>
            <person name="Wayne K.J."/>
            <person name="Tettelin H."/>
            <person name="Glass J.I."/>
            <person name="Rusch D."/>
            <person name="Podicherti R."/>
            <person name="Tsui H.-C.T."/>
            <person name="Winkler M.E."/>
        </authorList>
    </citation>
    <scope>NUCLEOTIDE SEQUENCE</scope>
</reference>
<dbReference type="Pfam" id="PF17820">
    <property type="entry name" value="PDZ_6"/>
    <property type="match status" value="1"/>
</dbReference>
<keyword evidence="5" id="KW-0677">Repeat</keyword>
<dbReference type="PANTHER" id="PTHR22939:SF129">
    <property type="entry name" value="SERINE PROTEASE HTRA2, MITOCHONDRIAL"/>
    <property type="match status" value="1"/>
</dbReference>
<gene>
    <name evidence="10" type="ORF">METZ01_LOCUS13595</name>
</gene>
<comment type="subcellular location">
    <subcellularLocation>
        <location evidence="1">Periplasm</location>
    </subcellularLocation>
</comment>
<dbReference type="NCBIfam" id="TIGR02037">
    <property type="entry name" value="degP_htrA_DO"/>
    <property type="match status" value="1"/>
</dbReference>
<dbReference type="InterPro" id="IPR041489">
    <property type="entry name" value="PDZ_6"/>
</dbReference>
<dbReference type="InterPro" id="IPR009003">
    <property type="entry name" value="Peptidase_S1_PA"/>
</dbReference>
<dbReference type="Pfam" id="PF13180">
    <property type="entry name" value="PDZ_2"/>
    <property type="match status" value="1"/>
</dbReference>
<evidence type="ECO:0000256" key="5">
    <source>
        <dbReference type="ARBA" id="ARBA00022737"/>
    </source>
</evidence>
<keyword evidence="6" id="KW-0574">Periplasm</keyword>
<evidence type="ECO:0000256" key="8">
    <source>
        <dbReference type="ARBA" id="ARBA00022825"/>
    </source>
</evidence>
<dbReference type="GO" id="GO:0006508">
    <property type="term" value="P:proteolysis"/>
    <property type="evidence" value="ECO:0007669"/>
    <property type="project" value="UniProtKB-KW"/>
</dbReference>
<dbReference type="InterPro" id="IPR036034">
    <property type="entry name" value="PDZ_sf"/>
</dbReference>
<dbReference type="SUPFAM" id="SSF50494">
    <property type="entry name" value="Trypsin-like serine proteases"/>
    <property type="match status" value="1"/>
</dbReference>
<dbReference type="GO" id="GO:0004252">
    <property type="term" value="F:serine-type endopeptidase activity"/>
    <property type="evidence" value="ECO:0007669"/>
    <property type="project" value="InterPro"/>
</dbReference>
<dbReference type="CDD" id="cd10839">
    <property type="entry name" value="cpPDZ1_DegP-like"/>
    <property type="match status" value="1"/>
</dbReference>
<dbReference type="SUPFAM" id="SSF50156">
    <property type="entry name" value="PDZ domain-like"/>
    <property type="match status" value="2"/>
</dbReference>
<evidence type="ECO:0000256" key="1">
    <source>
        <dbReference type="ARBA" id="ARBA00004418"/>
    </source>
</evidence>
<organism evidence="10">
    <name type="scientific">marine metagenome</name>
    <dbReference type="NCBI Taxonomy" id="408172"/>
    <lineage>
        <taxon>unclassified sequences</taxon>
        <taxon>metagenomes</taxon>
        <taxon>ecological metagenomes</taxon>
    </lineage>
</organism>
<keyword evidence="4" id="KW-0732">Signal</keyword>
<evidence type="ECO:0000256" key="6">
    <source>
        <dbReference type="ARBA" id="ARBA00022764"/>
    </source>
</evidence>
<dbReference type="AlphaFoldDB" id="A0A381P1G3"/>
<dbReference type="PROSITE" id="PS50106">
    <property type="entry name" value="PDZ"/>
    <property type="match status" value="2"/>
</dbReference>
<dbReference type="InterPro" id="IPR001940">
    <property type="entry name" value="Peptidase_S1C"/>
</dbReference>
<name>A0A381P1G3_9ZZZZ</name>
<accession>A0A381P1G3</accession>
<dbReference type="EMBL" id="UINC01000762">
    <property type="protein sequence ID" value="SUZ60741.1"/>
    <property type="molecule type" value="Genomic_DNA"/>
</dbReference>
<dbReference type="InterPro" id="IPR011782">
    <property type="entry name" value="Pept_S1C_Do"/>
</dbReference>
<dbReference type="InterPro" id="IPR001478">
    <property type="entry name" value="PDZ"/>
</dbReference>
<dbReference type="SMART" id="SM00228">
    <property type="entry name" value="PDZ"/>
    <property type="match status" value="2"/>
</dbReference>
<evidence type="ECO:0000259" key="9">
    <source>
        <dbReference type="PROSITE" id="PS50106"/>
    </source>
</evidence>
<dbReference type="Gene3D" id="2.30.42.10">
    <property type="match status" value="2"/>
</dbReference>
<evidence type="ECO:0000256" key="3">
    <source>
        <dbReference type="ARBA" id="ARBA00022670"/>
    </source>
</evidence>
<dbReference type="PRINTS" id="PR00834">
    <property type="entry name" value="PROTEASES2C"/>
</dbReference>
<keyword evidence="3" id="KW-0645">Protease</keyword>